<dbReference type="GO" id="GO:0016020">
    <property type="term" value="C:membrane"/>
    <property type="evidence" value="ECO:0007669"/>
    <property type="project" value="UniProtKB-SubCell"/>
</dbReference>
<protein>
    <recommendedName>
        <fullName evidence="1">HVA22-like protein</fullName>
    </recommendedName>
</protein>
<comment type="subcellular location">
    <subcellularLocation>
        <location evidence="1">Membrane</location>
        <topology evidence="1">Multi-pass membrane protein</topology>
    </subcellularLocation>
</comment>
<dbReference type="InterPro" id="IPR004345">
    <property type="entry name" value="TB2_DP1_HVA22"/>
</dbReference>
<comment type="similarity">
    <text evidence="1">Belongs to the DP1 family.</text>
</comment>
<sequence length="64" mass="7558">MLGDFIIRCLILILGYAYPGFECYKSVEQNRGDNGELRFWCQYWVIVALFTVLENFTDAVIGWW</sequence>
<dbReference type="Pfam" id="PF03134">
    <property type="entry name" value="TB2_DP1_HVA22"/>
    <property type="match status" value="1"/>
</dbReference>
<accession>C6TMN7</accession>
<proteinExistence type="evidence at transcript level"/>
<evidence type="ECO:0000256" key="1">
    <source>
        <dbReference type="RuleBase" id="RU362006"/>
    </source>
</evidence>
<dbReference type="EMBL" id="BT098994">
    <property type="protein sequence ID" value="ACU24179.1"/>
    <property type="molecule type" value="mRNA"/>
</dbReference>
<name>C6TMN7_SOYBN</name>
<dbReference type="AlphaFoldDB" id="C6TMN7"/>
<dbReference type="PANTHER" id="PTHR12300:SF162">
    <property type="entry name" value="HVA22-LIKE PROTEIN J"/>
    <property type="match status" value="1"/>
</dbReference>
<organism evidence="2">
    <name type="scientific">Glycine max</name>
    <name type="common">Soybean</name>
    <name type="synonym">Glycine hispida</name>
    <dbReference type="NCBI Taxonomy" id="3847"/>
    <lineage>
        <taxon>Eukaryota</taxon>
        <taxon>Viridiplantae</taxon>
        <taxon>Streptophyta</taxon>
        <taxon>Embryophyta</taxon>
        <taxon>Tracheophyta</taxon>
        <taxon>Spermatophyta</taxon>
        <taxon>Magnoliopsida</taxon>
        <taxon>eudicotyledons</taxon>
        <taxon>Gunneridae</taxon>
        <taxon>Pentapetalae</taxon>
        <taxon>rosids</taxon>
        <taxon>fabids</taxon>
        <taxon>Fabales</taxon>
        <taxon>Fabaceae</taxon>
        <taxon>Papilionoideae</taxon>
        <taxon>50 kb inversion clade</taxon>
        <taxon>NPAAA clade</taxon>
        <taxon>indigoferoid/millettioid clade</taxon>
        <taxon>Phaseoleae</taxon>
        <taxon>Glycine</taxon>
        <taxon>Glycine subgen. Soja</taxon>
    </lineage>
</organism>
<dbReference type="PANTHER" id="PTHR12300">
    <property type="entry name" value="HVA22-LIKE PROTEINS"/>
    <property type="match status" value="1"/>
</dbReference>
<evidence type="ECO:0000313" key="2">
    <source>
        <dbReference type="EMBL" id="ACU24179.1"/>
    </source>
</evidence>
<reference evidence="2" key="1">
    <citation type="submission" date="2009-08" db="EMBL/GenBank/DDBJ databases">
        <authorList>
            <person name="Cheung F."/>
            <person name="Xiao Y."/>
            <person name="Chan A."/>
            <person name="Moskal W."/>
            <person name="Town C.D."/>
        </authorList>
    </citation>
    <scope>NUCLEOTIDE SEQUENCE</scope>
</reference>